<reference evidence="1 2" key="1">
    <citation type="submission" date="2019-02" db="EMBL/GenBank/DDBJ databases">
        <title>Genome sequence of the sea-ice species Brumimicrobium glaciale.</title>
        <authorList>
            <person name="Bowman J.P."/>
        </authorList>
    </citation>
    <scope>NUCLEOTIDE SEQUENCE [LARGE SCALE GENOMIC DNA]</scope>
    <source>
        <strain evidence="1 2">IC156</strain>
    </source>
</reference>
<proteinExistence type="predicted"/>
<evidence type="ECO:0000313" key="1">
    <source>
        <dbReference type="EMBL" id="RYM32157.1"/>
    </source>
</evidence>
<evidence type="ECO:0000313" key="2">
    <source>
        <dbReference type="Proteomes" id="UP000293952"/>
    </source>
</evidence>
<dbReference type="AlphaFoldDB" id="A0A4Q4KHQ6"/>
<sequence length="159" mass="18803">MIKEFEKNIYLKINYAERYLKIRDKYVSSAIESKVHKVPEMKKIMKKIENHSYEYRGEGSHLISKEVEGFMVTYNIIMSRGILHFFIYVYEDGKIIGPSESHISWVLHEIPYDKEFNQKIQAKFGHDTLEDVENYIHDIIALLDSFTIEYCAALKEQGK</sequence>
<dbReference type="OrthoDB" id="1473717at2"/>
<name>A0A4Q4KHQ6_9FLAO</name>
<organism evidence="1 2">
    <name type="scientific">Brumimicrobium glaciale</name>
    <dbReference type="NCBI Taxonomy" id="200475"/>
    <lineage>
        <taxon>Bacteria</taxon>
        <taxon>Pseudomonadati</taxon>
        <taxon>Bacteroidota</taxon>
        <taxon>Flavobacteriia</taxon>
        <taxon>Flavobacteriales</taxon>
        <taxon>Crocinitomicaceae</taxon>
        <taxon>Brumimicrobium</taxon>
    </lineage>
</organism>
<accession>A0A4Q4KHQ6</accession>
<dbReference type="RefSeq" id="WP_130094846.1">
    <property type="nucleotide sequence ID" value="NZ_SETE01000007.1"/>
</dbReference>
<dbReference type="EMBL" id="SETE01000007">
    <property type="protein sequence ID" value="RYM32157.1"/>
    <property type="molecule type" value="Genomic_DNA"/>
</dbReference>
<dbReference type="Proteomes" id="UP000293952">
    <property type="component" value="Unassembled WGS sequence"/>
</dbReference>
<comment type="caution">
    <text evidence="1">The sequence shown here is derived from an EMBL/GenBank/DDBJ whole genome shotgun (WGS) entry which is preliminary data.</text>
</comment>
<gene>
    <name evidence="1" type="ORF">ERX46_15865</name>
</gene>
<keyword evidence="2" id="KW-1185">Reference proteome</keyword>
<protein>
    <submittedName>
        <fullName evidence="1">Uncharacterized protein</fullName>
    </submittedName>
</protein>